<keyword evidence="5" id="KW-0472">Membrane</keyword>
<feature type="repeat" description="TPR" evidence="6">
    <location>
        <begin position="8"/>
        <end position="41"/>
    </location>
</feature>
<dbReference type="Gene3D" id="1.10.287.110">
    <property type="entry name" value="DnaJ domain"/>
    <property type="match status" value="1"/>
</dbReference>
<keyword evidence="3" id="KW-0256">Endoplasmic reticulum</keyword>
<dbReference type="Gramene" id="rna10154">
    <property type="protein sequence ID" value="RHN74153.1"/>
    <property type="gene ID" value="gene10154"/>
</dbReference>
<keyword evidence="10" id="KW-0808">Transferase</keyword>
<reference evidence="9" key="1">
    <citation type="submission" date="2012-05" db="EMBL/GenBank/DDBJ databases">
        <authorList>
            <person name="Krishnakumar V."/>
            <person name="Cheung F."/>
            <person name="Xiao Y."/>
            <person name="Chan A."/>
            <person name="Moskal W.A."/>
            <person name="Town C.D."/>
        </authorList>
    </citation>
    <scope>NUCLEOTIDE SEQUENCE</scope>
</reference>
<dbReference type="Pfam" id="PF09320">
    <property type="entry name" value="DUF1977"/>
    <property type="match status" value="1"/>
</dbReference>
<dbReference type="InterPro" id="IPR015399">
    <property type="entry name" value="DUF1977_DnaJ-like"/>
</dbReference>
<dbReference type="SMART" id="SM00271">
    <property type="entry name" value="DnaJ"/>
    <property type="match status" value="1"/>
</dbReference>
<feature type="region of interest" description="Disordered" evidence="7">
    <location>
        <begin position="42"/>
        <end position="95"/>
    </location>
</feature>
<dbReference type="GO" id="GO:0005789">
    <property type="term" value="C:endoplasmic reticulum membrane"/>
    <property type="evidence" value="ECO:0007669"/>
    <property type="project" value="UniProtKB-SubCell"/>
</dbReference>
<dbReference type="AlphaFoldDB" id="I3S7I5"/>
<protein>
    <submittedName>
        <fullName evidence="10">Putative DnaJ domain, acetyltransferase A, auxiliary subunit</fullName>
    </submittedName>
</protein>
<feature type="domain" description="J" evidence="8">
    <location>
        <begin position="110"/>
        <end position="174"/>
    </location>
</feature>
<evidence type="ECO:0000256" key="6">
    <source>
        <dbReference type="PROSITE-ProRule" id="PRU00339"/>
    </source>
</evidence>
<keyword evidence="6" id="KW-0802">TPR repeat</keyword>
<dbReference type="Pfam" id="PF00226">
    <property type="entry name" value="DnaJ"/>
    <property type="match status" value="1"/>
</dbReference>
<dbReference type="InterPro" id="IPR019734">
    <property type="entry name" value="TPR_rpt"/>
</dbReference>
<proteinExistence type="evidence at transcript level"/>
<dbReference type="CDD" id="cd06257">
    <property type="entry name" value="DnaJ"/>
    <property type="match status" value="1"/>
</dbReference>
<dbReference type="ExpressionAtlas" id="I3S7I5">
    <property type="expression patterns" value="differential"/>
</dbReference>
<dbReference type="EMBL" id="PSQE01000002">
    <property type="protein sequence ID" value="RHN74153.1"/>
    <property type="molecule type" value="Genomic_DNA"/>
</dbReference>
<comment type="subcellular location">
    <subcellularLocation>
        <location evidence="1">Endoplasmic reticulum membrane</location>
        <topology evidence="1">Single-pass membrane protein</topology>
    </subcellularLocation>
</comment>
<reference evidence="10" key="3">
    <citation type="journal article" date="2018" name="Nat. Plants">
        <title>Whole-genome landscape of Medicago truncatula symbiotic genes.</title>
        <authorList>
            <person name="Pecrix Y."/>
            <person name="Gamas P."/>
            <person name="Carrere S."/>
        </authorList>
    </citation>
    <scope>NUCLEOTIDE SEQUENCE</scope>
    <source>
        <tissue evidence="10">Leaves</tissue>
    </source>
</reference>
<organism evidence="9">
    <name type="scientific">Medicago truncatula</name>
    <name type="common">Barrel medic</name>
    <name type="synonym">Medicago tribuloides</name>
    <dbReference type="NCBI Taxonomy" id="3880"/>
    <lineage>
        <taxon>Eukaryota</taxon>
        <taxon>Viridiplantae</taxon>
        <taxon>Streptophyta</taxon>
        <taxon>Embryophyta</taxon>
        <taxon>Tracheophyta</taxon>
        <taxon>Spermatophyta</taxon>
        <taxon>Magnoliopsida</taxon>
        <taxon>eudicotyledons</taxon>
        <taxon>Gunneridae</taxon>
        <taxon>Pentapetalae</taxon>
        <taxon>rosids</taxon>
        <taxon>fabids</taxon>
        <taxon>Fabales</taxon>
        <taxon>Fabaceae</taxon>
        <taxon>Papilionoideae</taxon>
        <taxon>50 kb inversion clade</taxon>
        <taxon>NPAAA clade</taxon>
        <taxon>Hologalegina</taxon>
        <taxon>IRL clade</taxon>
        <taxon>Trifolieae</taxon>
        <taxon>Medicago</taxon>
    </lineage>
</organism>
<dbReference type="InterPro" id="IPR036869">
    <property type="entry name" value="J_dom_sf"/>
</dbReference>
<evidence type="ECO:0000256" key="4">
    <source>
        <dbReference type="ARBA" id="ARBA00022989"/>
    </source>
</evidence>
<keyword evidence="2" id="KW-0812">Transmembrane</keyword>
<evidence type="ECO:0000256" key="5">
    <source>
        <dbReference type="ARBA" id="ARBA00023136"/>
    </source>
</evidence>
<dbReference type="SUPFAM" id="SSF46565">
    <property type="entry name" value="Chaperone J-domain"/>
    <property type="match status" value="1"/>
</dbReference>
<gene>
    <name evidence="10" type="ORF">MtrunA17_Chr2g0307061</name>
</gene>
<evidence type="ECO:0000313" key="10">
    <source>
        <dbReference type="EMBL" id="RHN74153.1"/>
    </source>
</evidence>
<dbReference type="PANTHER" id="PTHR43908:SF3">
    <property type="entry name" value="AT29763P-RELATED"/>
    <property type="match status" value="1"/>
</dbReference>
<feature type="compositionally biased region" description="Low complexity" evidence="7">
    <location>
        <begin position="79"/>
        <end position="93"/>
    </location>
</feature>
<reference evidence="11" key="2">
    <citation type="journal article" date="2018" name="Nat. Plants">
        <title>Whole-genome landscape of Medicago truncatula symbiotic genes.</title>
        <authorList>
            <person name="Pecrix Y."/>
            <person name="Staton S.E."/>
            <person name="Sallet E."/>
            <person name="Lelandais-Briere C."/>
            <person name="Moreau S."/>
            <person name="Carrere S."/>
            <person name="Blein T."/>
            <person name="Jardinaud M.F."/>
            <person name="Latrasse D."/>
            <person name="Zouine M."/>
            <person name="Zahm M."/>
            <person name="Kreplak J."/>
            <person name="Mayjonade B."/>
            <person name="Satge C."/>
            <person name="Perez M."/>
            <person name="Cauet S."/>
            <person name="Marande W."/>
            <person name="Chantry-Darmon C."/>
            <person name="Lopez-Roques C."/>
            <person name="Bouchez O."/>
            <person name="Berard A."/>
            <person name="Debelle F."/>
            <person name="Munos S."/>
            <person name="Bendahmane A."/>
            <person name="Berges H."/>
            <person name="Niebel A."/>
            <person name="Buitink J."/>
            <person name="Frugier F."/>
            <person name="Benhamed M."/>
            <person name="Crespi M."/>
            <person name="Gouzy J."/>
            <person name="Gamas P."/>
        </authorList>
    </citation>
    <scope>NUCLEOTIDE SEQUENCE [LARGE SCALE GENOMIC DNA]</scope>
    <source>
        <strain evidence="11">cv. Jemalong A17</strain>
    </source>
</reference>
<dbReference type="PROSITE" id="PS50076">
    <property type="entry name" value="DNAJ_2"/>
    <property type="match status" value="1"/>
</dbReference>
<keyword evidence="4" id="KW-1133">Transmembrane helix</keyword>
<dbReference type="GO" id="GO:0016740">
    <property type="term" value="F:transferase activity"/>
    <property type="evidence" value="ECO:0007669"/>
    <property type="project" value="UniProtKB-KW"/>
</dbReference>
<dbReference type="OrthoDB" id="10250354at2759"/>
<feature type="compositionally biased region" description="Basic and acidic residues" evidence="7">
    <location>
        <begin position="54"/>
        <end position="65"/>
    </location>
</feature>
<sequence>MDGNKDDALKSLKIGKEALEKGDRNRALKFLNKARRLDPTLPIDDLLSTVNSDAGDHATSAEEPAKNSSDQPSIRRRAGSAPVPGPSSSSSVSYTEEQVSIIREIKRKKNYYDILGVEKSCTVDDVRKSYRKLSLKVHPDKNKAPGAEEAFKLVSKAFQCLSNEESKRKYDVSGEDEVVYERRAAARPARGFNGYYEADVDAEEIFRNFFFGGMGGMAPAGNFGGFSFGGPGMAHRQAAADNGSGGFNVRALIQLLPVLLILLINFLPSSDPVYVLSQNYPYEHRLTTPKNVNYYVKSTKFEQDYPLGSRERATIEERVEREYFGILRQNCQFEMQRRQWGYIRETPHCDMLRKFDSVR</sequence>
<dbReference type="EMBL" id="BT136432">
    <property type="protein sequence ID" value="AFK36227.1"/>
    <property type="molecule type" value="mRNA"/>
</dbReference>
<evidence type="ECO:0000256" key="1">
    <source>
        <dbReference type="ARBA" id="ARBA00004389"/>
    </source>
</evidence>
<name>I3S7I5_MEDTR</name>
<dbReference type="PRINTS" id="PR00625">
    <property type="entry name" value="JDOMAIN"/>
</dbReference>
<dbReference type="PANTHER" id="PTHR43908">
    <property type="entry name" value="AT29763P-RELATED"/>
    <property type="match status" value="1"/>
</dbReference>
<dbReference type="FunFam" id="1.10.287.110:FF:000065">
    <property type="entry name" value="Chaperone protein dnaJ 49"/>
    <property type="match status" value="1"/>
</dbReference>
<dbReference type="InterPro" id="IPR018253">
    <property type="entry name" value="DnaJ_domain_CS"/>
</dbReference>
<evidence type="ECO:0000259" key="8">
    <source>
        <dbReference type="PROSITE" id="PS50076"/>
    </source>
</evidence>
<dbReference type="Proteomes" id="UP000265566">
    <property type="component" value="Chromosome 2"/>
</dbReference>
<dbReference type="PROSITE" id="PS00636">
    <property type="entry name" value="DNAJ_1"/>
    <property type="match status" value="1"/>
</dbReference>
<evidence type="ECO:0000256" key="3">
    <source>
        <dbReference type="ARBA" id="ARBA00022824"/>
    </source>
</evidence>
<dbReference type="InterPro" id="IPR051100">
    <property type="entry name" value="DnaJ_subfamily_B/C"/>
</dbReference>
<evidence type="ECO:0000256" key="7">
    <source>
        <dbReference type="SAM" id="MobiDB-lite"/>
    </source>
</evidence>
<evidence type="ECO:0000256" key="2">
    <source>
        <dbReference type="ARBA" id="ARBA00022692"/>
    </source>
</evidence>
<accession>I3S7I5</accession>
<dbReference type="InterPro" id="IPR001623">
    <property type="entry name" value="DnaJ_domain"/>
</dbReference>
<evidence type="ECO:0000313" key="11">
    <source>
        <dbReference type="Proteomes" id="UP000265566"/>
    </source>
</evidence>
<dbReference type="PROSITE" id="PS50005">
    <property type="entry name" value="TPR"/>
    <property type="match status" value="1"/>
</dbReference>
<evidence type="ECO:0000313" key="9">
    <source>
        <dbReference type="EMBL" id="AFK36227.1"/>
    </source>
</evidence>